<dbReference type="Pfam" id="PF06745">
    <property type="entry name" value="ATPase"/>
    <property type="match status" value="2"/>
</dbReference>
<keyword evidence="2" id="KW-0597">Phosphoprotein</keyword>
<dbReference type="RefSeq" id="WP_087670851.1">
    <property type="nucleotide sequence ID" value="NZ_FCNW02000077.1"/>
</dbReference>
<organism evidence="8 9">
    <name type="scientific">Caballeronia humi</name>
    <dbReference type="NCBI Taxonomy" id="326474"/>
    <lineage>
        <taxon>Bacteria</taxon>
        <taxon>Pseudomonadati</taxon>
        <taxon>Pseudomonadota</taxon>
        <taxon>Betaproteobacteria</taxon>
        <taxon>Burkholderiales</taxon>
        <taxon>Burkholderiaceae</taxon>
        <taxon>Caballeronia</taxon>
    </lineage>
</organism>
<dbReference type="PIRSF" id="PIRSF039117">
    <property type="entry name" value="KaiC"/>
    <property type="match status" value="1"/>
</dbReference>
<dbReference type="Proteomes" id="UP000054977">
    <property type="component" value="Unassembled WGS sequence"/>
</dbReference>
<dbReference type="SUPFAM" id="SSF52540">
    <property type="entry name" value="P-loop containing nucleoside triphosphate hydrolases"/>
    <property type="match status" value="2"/>
</dbReference>
<dbReference type="AlphaFoldDB" id="A0A158JDX7"/>
<dbReference type="EMBL" id="FCNW02000077">
    <property type="protein sequence ID" value="SAL66591.1"/>
    <property type="molecule type" value="Genomic_DNA"/>
</dbReference>
<dbReference type="InterPro" id="IPR027417">
    <property type="entry name" value="P-loop_NTPase"/>
</dbReference>
<gene>
    <name evidence="8" type="primary">kaiC_2</name>
    <name evidence="8" type="ORF">AWB65_06364</name>
</gene>
<dbReference type="GO" id="GO:0016787">
    <property type="term" value="F:hydrolase activity"/>
    <property type="evidence" value="ECO:0007669"/>
    <property type="project" value="UniProtKB-KW"/>
</dbReference>
<evidence type="ECO:0000256" key="1">
    <source>
        <dbReference type="ARBA" id="ARBA00012513"/>
    </source>
</evidence>
<evidence type="ECO:0000256" key="3">
    <source>
        <dbReference type="ARBA" id="ARBA00022679"/>
    </source>
</evidence>
<dbReference type="InterPro" id="IPR051347">
    <property type="entry name" value="Circadian_clock_KaiC-rel"/>
</dbReference>
<evidence type="ECO:0000256" key="6">
    <source>
        <dbReference type="ARBA" id="ARBA00022801"/>
    </source>
</evidence>
<evidence type="ECO:0000256" key="5">
    <source>
        <dbReference type="ARBA" id="ARBA00022777"/>
    </source>
</evidence>
<dbReference type="CDD" id="cd19488">
    <property type="entry name" value="KaiC-like_N"/>
    <property type="match status" value="1"/>
</dbReference>
<dbReference type="STRING" id="326474.AWB65_06364"/>
<protein>
    <recommendedName>
        <fullName evidence="1">non-specific serine/threonine protein kinase</fullName>
        <ecNumber evidence="1">2.7.11.1</ecNumber>
    </recommendedName>
</protein>
<keyword evidence="6" id="KW-0378">Hydrolase</keyword>
<name>A0A158JDX7_9BURK</name>
<dbReference type="InterPro" id="IPR014774">
    <property type="entry name" value="KaiC-like_dom"/>
</dbReference>
<dbReference type="EC" id="2.7.11.1" evidence="1"/>
<dbReference type="PANTHER" id="PTHR42926">
    <property type="match status" value="1"/>
</dbReference>
<evidence type="ECO:0000256" key="4">
    <source>
        <dbReference type="ARBA" id="ARBA00022737"/>
    </source>
</evidence>
<dbReference type="InterPro" id="IPR010624">
    <property type="entry name" value="KaiC_dom"/>
</dbReference>
<dbReference type="Gene3D" id="3.40.50.300">
    <property type="entry name" value="P-loop containing nucleotide triphosphate hydrolases"/>
    <property type="match status" value="2"/>
</dbReference>
<proteinExistence type="predicted"/>
<dbReference type="PROSITE" id="PS51146">
    <property type="entry name" value="KAIC"/>
    <property type="match status" value="2"/>
</dbReference>
<comment type="caution">
    <text evidence="8">The sequence shown here is derived from an EMBL/GenBank/DDBJ whole genome shotgun (WGS) entry which is preliminary data.</text>
</comment>
<keyword evidence="4" id="KW-0677">Repeat</keyword>
<dbReference type="PANTHER" id="PTHR42926:SF1">
    <property type="entry name" value="CIRCADIAN CLOCK OSCILLATOR PROTEIN KAIC 1"/>
    <property type="match status" value="1"/>
</dbReference>
<dbReference type="GO" id="GO:0004674">
    <property type="term" value="F:protein serine/threonine kinase activity"/>
    <property type="evidence" value="ECO:0007669"/>
    <property type="project" value="UniProtKB-EC"/>
</dbReference>
<evidence type="ECO:0000256" key="2">
    <source>
        <dbReference type="ARBA" id="ARBA00022553"/>
    </source>
</evidence>
<accession>A0A158JDX7</accession>
<dbReference type="GO" id="GO:0005524">
    <property type="term" value="F:ATP binding"/>
    <property type="evidence" value="ECO:0007669"/>
    <property type="project" value="InterPro"/>
</dbReference>
<dbReference type="SMART" id="SM00382">
    <property type="entry name" value="AAA"/>
    <property type="match status" value="2"/>
</dbReference>
<feature type="domain" description="KaiC" evidence="7">
    <location>
        <begin position="11"/>
        <end position="249"/>
    </location>
</feature>
<evidence type="ECO:0000259" key="7">
    <source>
        <dbReference type="PROSITE" id="PS51146"/>
    </source>
</evidence>
<dbReference type="InterPro" id="IPR003593">
    <property type="entry name" value="AAA+_ATPase"/>
</dbReference>
<keyword evidence="9" id="KW-1185">Reference proteome</keyword>
<dbReference type="InterPro" id="IPR030665">
    <property type="entry name" value="KaiC"/>
</dbReference>
<feature type="domain" description="KaiC" evidence="7">
    <location>
        <begin position="251"/>
        <end position="483"/>
    </location>
</feature>
<reference evidence="8" key="1">
    <citation type="submission" date="2016-01" db="EMBL/GenBank/DDBJ databases">
        <authorList>
            <person name="Peeters C."/>
        </authorList>
    </citation>
    <scope>NUCLEOTIDE SEQUENCE [LARGE SCALE GENOMIC DNA]</scope>
    <source>
        <strain evidence="8">LMG 22934</strain>
    </source>
</reference>
<keyword evidence="3 8" id="KW-0808">Transferase</keyword>
<evidence type="ECO:0000313" key="9">
    <source>
        <dbReference type="Proteomes" id="UP000054977"/>
    </source>
</evidence>
<keyword evidence="5 8" id="KW-0418">Kinase</keyword>
<dbReference type="PRINTS" id="PR01874">
    <property type="entry name" value="DNAREPAIRADA"/>
</dbReference>
<dbReference type="OrthoDB" id="9783783at2"/>
<evidence type="ECO:0000313" key="8">
    <source>
        <dbReference type="EMBL" id="SAL66591.1"/>
    </source>
</evidence>
<sequence length="505" mass="54917">MKKNIEEVAPTRLASGVDGVDDILGGGLTPHRMYLIEGAPGAGKTTFALQFLLKGAESDEVGLYITLSETKSELVAVAASHGWDVGQFTIVELLSDEGLDPRYEQSILHPAEVELGETVRDVIKKVDEIKPARLVFDSLSELRLLSQNPMRYRRQILALKRYFATRACTVVLLDDNSAEPGDLQLHSIAHGVISLDNLSHDYGGERRRLRIAKMRGIKFREGYHDMTLDTGGIKVYPRLVAAEHHSNFSGQARSTGTEGLDELLGGGLVPGTNALLIGPSGVGKTTTVVSCLLAALERGEPCVYYLFDETLNTLLLRCAKLGMHLAPHIESGLLTLRQVDPAEISPGEFASDVRNRVEHGGAQYVAIDSLNAFLQAMPGERYLLLQMHELLGYLNQRGVVTVLVLGQHGIIGEIQSDIDISYLSDVVLLFRYFERQGEVLTAVTALKSRANAHERSIRQFRLSDAGLDVGEALRDFEGILSGLPAYKGGTAMLAPAGAGLDPARQ</sequence>